<sequence length="363" mass="40409">MFAISVFVIQGHYGCGTSQLAFVFFLFTAPVSRNPSLRARRLHCSTSGNHSHHRDGLIKSSSSCDVAASSSSTTCAPNKCPGNADTALGALHRRTVKNFEDAGEQRGDPSLPYADQPVPLALSQHLELTKQVFMQHFSQMRTPEYAERVRAELERERLRQTQLLEHASELEGTIKQMHAHGFELLTAFTKKISRLSETNKDLARRYQAEAAHLQQELQRAGPPPLLPTPPDEYYSRHHHHHHHHHHHSRSKRQRPPRLVPETDSVMPSPRVTRVSDSPPPPSLAAYPPPPNLSPVTKPTSNPLPQRSDLTSNMISNSYLASGVPLLPVRKRHYLSKIDEGGGGLEQCAPHADPTPPLKAPRIF</sequence>
<feature type="compositionally biased region" description="Pro residues" evidence="1">
    <location>
        <begin position="221"/>
        <end position="230"/>
    </location>
</feature>
<accession>A0A5K3EY57</accession>
<feature type="compositionally biased region" description="Pro residues" evidence="1">
    <location>
        <begin position="277"/>
        <end position="292"/>
    </location>
</feature>
<feature type="compositionally biased region" description="Basic residues" evidence="1">
    <location>
        <begin position="236"/>
        <end position="255"/>
    </location>
</feature>
<proteinExistence type="predicted"/>
<feature type="region of interest" description="Disordered" evidence="1">
    <location>
        <begin position="214"/>
        <end position="309"/>
    </location>
</feature>
<feature type="compositionally biased region" description="Polar residues" evidence="1">
    <location>
        <begin position="296"/>
        <end position="309"/>
    </location>
</feature>
<feature type="compositionally biased region" description="Pro residues" evidence="1">
    <location>
        <begin position="352"/>
        <end position="363"/>
    </location>
</feature>
<reference evidence="2" key="1">
    <citation type="submission" date="2019-11" db="UniProtKB">
        <authorList>
            <consortium name="WormBaseParasite"/>
        </authorList>
    </citation>
    <scope>IDENTIFICATION</scope>
</reference>
<organism evidence="2">
    <name type="scientific">Mesocestoides corti</name>
    <name type="common">Flatworm</name>
    <dbReference type="NCBI Taxonomy" id="53468"/>
    <lineage>
        <taxon>Eukaryota</taxon>
        <taxon>Metazoa</taxon>
        <taxon>Spiralia</taxon>
        <taxon>Lophotrochozoa</taxon>
        <taxon>Platyhelminthes</taxon>
        <taxon>Cestoda</taxon>
        <taxon>Eucestoda</taxon>
        <taxon>Cyclophyllidea</taxon>
        <taxon>Mesocestoididae</taxon>
        <taxon>Mesocestoides</taxon>
    </lineage>
</organism>
<evidence type="ECO:0000313" key="2">
    <source>
        <dbReference type="WBParaSite" id="MCU_003437-RD"/>
    </source>
</evidence>
<evidence type="ECO:0000256" key="1">
    <source>
        <dbReference type="SAM" id="MobiDB-lite"/>
    </source>
</evidence>
<name>A0A5K3EY57_MESCO</name>
<protein>
    <submittedName>
        <fullName evidence="2">Histone-lysine N-methyltransferase, H3 lysine-79 specific</fullName>
    </submittedName>
</protein>
<dbReference type="WBParaSite" id="MCU_003437-RD">
    <property type="protein sequence ID" value="MCU_003437-RD"/>
    <property type="gene ID" value="MCU_003437"/>
</dbReference>
<feature type="region of interest" description="Disordered" evidence="1">
    <location>
        <begin position="342"/>
        <end position="363"/>
    </location>
</feature>
<dbReference type="AlphaFoldDB" id="A0A5K3EY57"/>